<evidence type="ECO:0000256" key="6">
    <source>
        <dbReference type="SAM" id="Phobius"/>
    </source>
</evidence>
<sequence length="1153" mass="130745">MASNKGPPRSGHGSSSRQRLKQRFACTSGMLVVHEEDEHQASVVHSTASATRNFFSSLSGFRPLVGQNRQRSWLVRDMSLPNYLDRLDTGSNGSSSFSDSISGFSSNFGSALDLPQLFAVEDALSTDVKEVALENQQAVVQQSHLEVGQTSSTSGPGENQALLKDLPIHRSEDDSHLLVAGEVEKDDLQLCGDIEDLHTLSVPAAASGSTEEEEEEEPFMVLEQSLDPPQSSRNGFALSRDNLHDISEVAKEEVKDPDVQNKTSPETEVQEHQKAVSAAICIQAMYQSSSAQAAFRSKHAAALRIQSFYRGWLARRNQRVWIAGLVKLQACVRRNQVCKQYHQLCNVVLMLQRKWRFARLRNLQLQQSEVLKHAAIKVQSSYRSWVARKKFKVDLERVLMLQSLVRRRNVQKWFCQLRDATLTLQRIWRASKLQQSQLQSEAEEWAAVRIQSSFRGWVSRKNFKADIGRVVMLQACVRRNQVQKEYQQVYNAVIILQGSWQSFKRQQQVQEECRGHAALKIQSIYRAWLVRRHYRMCRDGVLKIQAWIRMKQVRRKYQQQYNAVLKLQELWRAARLRRLEFCKLHECATAVVIQKWWRGHHRRQLYRLELHLQHQSAQRIQVSWRGFRSLQLLCVEKWVRERAAICLQAVIRGHQVRQRISQQKTAASILEQHRQVLCAVLTIQSVFRAFKCRRDYLHLQQKVLLIQRTWRMSQQKSQLVSALLKAKAVDVTQIVAHPEAEEVSAVAVAEERLTEPKQPKLREEERQILTSDPGWHMESVEAAGYPKTTDAESGELEQPTFSTLRPNSSSVEDWNNLQVDELDECLDTFLAALPLASHSRRQSMCLDIDPTPSGALHVGTTVFGRADNIFTPAISNMNSSNKNEEQQWQDVQCASANEVCATVMTQDPQPSNNDRTLSHASYSQESISDQGPSPPVNGEGCSKPLKSSNRDEERLQQFAQVFLTMRQISIQQQRAQSAPPFPPSSSIAQLSSEESSVSSSPQQGELNLTTGVSTIQNGHVSLEIRDSIQTLESHDERGLSQVYNTGTANAQDVVLDMVELLKMMEQYSDREADAAADATSSKSISGGDDIEGGRAWNLQKNGYRRTSTAALGIKHFRLPDVNVVLIVLVAMVVYTRTVCRDVFSRTHRLHRKP</sequence>
<evidence type="ECO:0000313" key="7">
    <source>
        <dbReference type="EMBL" id="CAK9880697.1"/>
    </source>
</evidence>
<dbReference type="PROSITE" id="PS50096">
    <property type="entry name" value="IQ"/>
    <property type="match status" value="8"/>
</dbReference>
<evidence type="ECO:0000256" key="3">
    <source>
        <dbReference type="ARBA" id="ARBA00022737"/>
    </source>
</evidence>
<dbReference type="InterPro" id="IPR000048">
    <property type="entry name" value="IQ_motif_EF-hand-BS"/>
</dbReference>
<feature type="transmembrane region" description="Helical" evidence="6">
    <location>
        <begin position="1123"/>
        <end position="1143"/>
    </location>
</feature>
<evidence type="ECO:0000313" key="8">
    <source>
        <dbReference type="Proteomes" id="UP001497522"/>
    </source>
</evidence>
<dbReference type="InterPro" id="IPR051185">
    <property type="entry name" value="ASPM"/>
</dbReference>
<keyword evidence="8" id="KW-1185">Reference proteome</keyword>
<proteinExistence type="predicted"/>
<feature type="region of interest" description="Disordered" evidence="5">
    <location>
        <begin position="905"/>
        <end position="950"/>
    </location>
</feature>
<dbReference type="Pfam" id="PF00612">
    <property type="entry name" value="IQ"/>
    <property type="match status" value="8"/>
</dbReference>
<dbReference type="EMBL" id="OZ023709">
    <property type="protein sequence ID" value="CAK9880697.1"/>
    <property type="molecule type" value="Genomic_DNA"/>
</dbReference>
<evidence type="ECO:0000256" key="2">
    <source>
        <dbReference type="ARBA" id="ARBA00022490"/>
    </source>
</evidence>
<dbReference type="SMART" id="SM00015">
    <property type="entry name" value="IQ"/>
    <property type="match status" value="12"/>
</dbReference>
<dbReference type="CDD" id="cd23767">
    <property type="entry name" value="IQCD"/>
    <property type="match status" value="1"/>
</dbReference>
<feature type="region of interest" description="Disordered" evidence="5">
    <location>
        <begin position="204"/>
        <end position="237"/>
    </location>
</feature>
<gene>
    <name evidence="7" type="ORF">CSSPJE1EN2_LOCUS22096</name>
</gene>
<feature type="compositionally biased region" description="Polar residues" evidence="5">
    <location>
        <begin position="799"/>
        <end position="810"/>
    </location>
</feature>
<keyword evidence="4" id="KW-0112">Calmodulin-binding</keyword>
<evidence type="ECO:0000256" key="5">
    <source>
        <dbReference type="SAM" id="MobiDB-lite"/>
    </source>
</evidence>
<reference evidence="7" key="1">
    <citation type="submission" date="2024-03" db="EMBL/GenBank/DDBJ databases">
        <authorList>
            <consortium name="ELIXIR-Norway"/>
            <consortium name="Elixir Norway"/>
        </authorList>
    </citation>
    <scope>NUCLEOTIDE SEQUENCE</scope>
</reference>
<feature type="region of interest" description="Disordered" evidence="5">
    <location>
        <begin position="971"/>
        <end position="1005"/>
    </location>
</feature>
<dbReference type="InterPro" id="IPR027417">
    <property type="entry name" value="P-loop_NTPase"/>
</dbReference>
<name>A0ABP1BXM3_9BRYO</name>
<dbReference type="SUPFAM" id="SSF52540">
    <property type="entry name" value="P-loop containing nucleoside triphosphate hydrolases"/>
    <property type="match status" value="1"/>
</dbReference>
<comment type="subcellular location">
    <subcellularLocation>
        <location evidence="1">Cytoplasm</location>
    </subcellularLocation>
</comment>
<keyword evidence="2" id="KW-0963">Cytoplasm</keyword>
<evidence type="ECO:0000256" key="1">
    <source>
        <dbReference type="ARBA" id="ARBA00004496"/>
    </source>
</evidence>
<protein>
    <recommendedName>
        <fullName evidence="9">Abnormal spindle-like microcephaly-associated protein</fullName>
    </recommendedName>
</protein>
<evidence type="ECO:0000256" key="4">
    <source>
        <dbReference type="ARBA" id="ARBA00022860"/>
    </source>
</evidence>
<dbReference type="PANTHER" id="PTHR22706">
    <property type="entry name" value="ASSEMBLY FACTOR FOR SPINDLE MICROTUBULES"/>
    <property type="match status" value="1"/>
</dbReference>
<feature type="region of interest" description="Disordered" evidence="5">
    <location>
        <begin position="790"/>
        <end position="810"/>
    </location>
</feature>
<organism evidence="7 8">
    <name type="scientific">Sphagnum jensenii</name>
    <dbReference type="NCBI Taxonomy" id="128206"/>
    <lineage>
        <taxon>Eukaryota</taxon>
        <taxon>Viridiplantae</taxon>
        <taxon>Streptophyta</taxon>
        <taxon>Embryophyta</taxon>
        <taxon>Bryophyta</taxon>
        <taxon>Sphagnophytina</taxon>
        <taxon>Sphagnopsida</taxon>
        <taxon>Sphagnales</taxon>
        <taxon>Sphagnaceae</taxon>
        <taxon>Sphagnum</taxon>
    </lineage>
</organism>
<dbReference type="Proteomes" id="UP001497522">
    <property type="component" value="Chromosome 8"/>
</dbReference>
<dbReference type="PANTHER" id="PTHR22706:SF1">
    <property type="entry name" value="ASSEMBLY FACTOR FOR SPINDLE MICROTUBULES"/>
    <property type="match status" value="1"/>
</dbReference>
<keyword evidence="6" id="KW-1133">Transmembrane helix</keyword>
<evidence type="ECO:0008006" key="9">
    <source>
        <dbReference type="Google" id="ProtNLM"/>
    </source>
</evidence>
<keyword evidence="6" id="KW-0472">Membrane</keyword>
<dbReference type="Gene3D" id="1.20.5.190">
    <property type="match status" value="7"/>
</dbReference>
<accession>A0ABP1BXM3</accession>
<feature type="compositionally biased region" description="Polar residues" evidence="5">
    <location>
        <begin position="905"/>
        <end position="931"/>
    </location>
</feature>
<keyword evidence="3" id="KW-0677">Repeat</keyword>
<keyword evidence="6" id="KW-0812">Transmembrane</keyword>